<proteinExistence type="predicted"/>
<name>A0ABR8BM03_9NOSO</name>
<organism evidence="1 2">
    <name type="scientific">Nostoc parmelioides FACHB-3921</name>
    <dbReference type="NCBI Taxonomy" id="2692909"/>
    <lineage>
        <taxon>Bacteria</taxon>
        <taxon>Bacillati</taxon>
        <taxon>Cyanobacteriota</taxon>
        <taxon>Cyanophyceae</taxon>
        <taxon>Nostocales</taxon>
        <taxon>Nostocaceae</taxon>
        <taxon>Nostoc</taxon>
    </lineage>
</organism>
<keyword evidence="2" id="KW-1185">Reference proteome</keyword>
<reference evidence="1 2" key="1">
    <citation type="journal article" date="2020" name="ISME J.">
        <title>Comparative genomics reveals insights into cyanobacterial evolution and habitat adaptation.</title>
        <authorList>
            <person name="Chen M.Y."/>
            <person name="Teng W.K."/>
            <person name="Zhao L."/>
            <person name="Hu C.X."/>
            <person name="Zhou Y.K."/>
            <person name="Han B.P."/>
            <person name="Song L.R."/>
            <person name="Shu W.S."/>
        </authorList>
    </citation>
    <scope>NUCLEOTIDE SEQUENCE [LARGE SCALE GENOMIC DNA]</scope>
    <source>
        <strain evidence="1 2">FACHB-3921</strain>
    </source>
</reference>
<dbReference type="EMBL" id="JACJQL010000079">
    <property type="protein sequence ID" value="MBD2255137.1"/>
    <property type="molecule type" value="Genomic_DNA"/>
</dbReference>
<evidence type="ECO:0000313" key="1">
    <source>
        <dbReference type="EMBL" id="MBD2255137.1"/>
    </source>
</evidence>
<dbReference type="Proteomes" id="UP000621307">
    <property type="component" value="Unassembled WGS sequence"/>
</dbReference>
<sequence>MQATTKISSSFTEPLYTIGQRVQQGRIIGINYVMRGWQYTVFNEDSKRTVKLAESEIKLLSHQEREARILAEVDSHLRQLALLQKELNTDLEIRTPCQELTVNPLRYDGSL</sequence>
<gene>
    <name evidence="1" type="ORF">H6G14_28360</name>
</gene>
<dbReference type="RefSeq" id="WP_190571805.1">
    <property type="nucleotide sequence ID" value="NZ_JACJQL010000079.1"/>
</dbReference>
<evidence type="ECO:0000313" key="2">
    <source>
        <dbReference type="Proteomes" id="UP000621307"/>
    </source>
</evidence>
<accession>A0ABR8BM03</accession>
<comment type="caution">
    <text evidence="1">The sequence shown here is derived from an EMBL/GenBank/DDBJ whole genome shotgun (WGS) entry which is preliminary data.</text>
</comment>
<protein>
    <submittedName>
        <fullName evidence="1">Uncharacterized protein</fullName>
    </submittedName>
</protein>